<dbReference type="Proteomes" id="UP000266568">
    <property type="component" value="Unassembled WGS sequence"/>
</dbReference>
<evidence type="ECO:0000313" key="2">
    <source>
        <dbReference type="EMBL" id="RIA45493.1"/>
    </source>
</evidence>
<dbReference type="AlphaFoldDB" id="A0A397PAS9"/>
<dbReference type="Gene3D" id="3.40.50.1820">
    <property type="entry name" value="alpha/beta hydrolase"/>
    <property type="match status" value="1"/>
</dbReference>
<evidence type="ECO:0000313" key="3">
    <source>
        <dbReference type="Proteomes" id="UP000266568"/>
    </source>
</evidence>
<accession>A0A397PAS9</accession>
<proteinExistence type="predicted"/>
<dbReference type="PANTHER" id="PTHR43798">
    <property type="entry name" value="MONOACYLGLYCEROL LIPASE"/>
    <property type="match status" value="1"/>
</dbReference>
<sequence length="291" mass="33318">MPDERSDWQATRSFANAFREDQVQLGEVSLYLTDWGPRDTRPIVLIHGFNVQSHTWDPIAQTLSARRRVICPDLRGHGRSDWAKSGYYMNSFARDLIALFDHLGIVECDLVGHSLGARVAVAIAAEWTGRVHRLVMSDGGPEMARKGMARGSRKAKERLARTNFASREAALAFYEQAHPEWQAIFRTLHAEHQLRHNWAGQLVERADPELLWAALAAGLRDNEYLWECVNRLQCPALLLWGKTSPYFNETLIAEYHERFGDALSDICCETGHYIPREQPDLFCRLVEDFLR</sequence>
<protein>
    <submittedName>
        <fullName evidence="2">Pimeloyl-ACP methyl ester carboxylesterase</fullName>
    </submittedName>
</protein>
<organism evidence="2 3">
    <name type="scientific">Hephaestia caeni</name>
    <dbReference type="NCBI Taxonomy" id="645617"/>
    <lineage>
        <taxon>Bacteria</taxon>
        <taxon>Pseudomonadati</taxon>
        <taxon>Pseudomonadota</taxon>
        <taxon>Alphaproteobacteria</taxon>
        <taxon>Sphingomonadales</taxon>
        <taxon>Sphingomonadaceae</taxon>
        <taxon>Hephaestia</taxon>
    </lineage>
</organism>
<dbReference type="Pfam" id="PF00561">
    <property type="entry name" value="Abhydrolase_1"/>
    <property type="match status" value="1"/>
</dbReference>
<dbReference type="EMBL" id="QXDC01000002">
    <property type="protein sequence ID" value="RIA45493.1"/>
    <property type="molecule type" value="Genomic_DNA"/>
</dbReference>
<feature type="domain" description="AB hydrolase-1" evidence="1">
    <location>
        <begin position="42"/>
        <end position="262"/>
    </location>
</feature>
<name>A0A397PAS9_9SPHN</name>
<gene>
    <name evidence="2" type="ORF">DFR49_0012</name>
</gene>
<comment type="caution">
    <text evidence="2">The sequence shown here is derived from an EMBL/GenBank/DDBJ whole genome shotgun (WGS) entry which is preliminary data.</text>
</comment>
<dbReference type="InterPro" id="IPR050266">
    <property type="entry name" value="AB_hydrolase_sf"/>
</dbReference>
<dbReference type="InterPro" id="IPR029058">
    <property type="entry name" value="AB_hydrolase_fold"/>
</dbReference>
<reference evidence="2 3" key="1">
    <citation type="submission" date="2018-08" db="EMBL/GenBank/DDBJ databases">
        <title>Genomic Encyclopedia of Type Strains, Phase IV (KMG-IV): sequencing the most valuable type-strain genomes for metagenomic binning, comparative biology and taxonomic classification.</title>
        <authorList>
            <person name="Goeker M."/>
        </authorList>
    </citation>
    <scope>NUCLEOTIDE SEQUENCE [LARGE SCALE GENOMIC DNA]</scope>
    <source>
        <strain evidence="2 3">DSM 25527</strain>
    </source>
</reference>
<dbReference type="SUPFAM" id="SSF53474">
    <property type="entry name" value="alpha/beta-Hydrolases"/>
    <property type="match status" value="1"/>
</dbReference>
<keyword evidence="3" id="KW-1185">Reference proteome</keyword>
<dbReference type="PANTHER" id="PTHR43798:SF33">
    <property type="entry name" value="HYDROLASE, PUTATIVE (AFU_ORTHOLOGUE AFUA_2G14860)-RELATED"/>
    <property type="match status" value="1"/>
</dbReference>
<evidence type="ECO:0000259" key="1">
    <source>
        <dbReference type="Pfam" id="PF00561"/>
    </source>
</evidence>
<dbReference type="InterPro" id="IPR000073">
    <property type="entry name" value="AB_hydrolase_1"/>
</dbReference>
<dbReference type="PRINTS" id="PR00111">
    <property type="entry name" value="ABHYDROLASE"/>
</dbReference>
<dbReference type="GO" id="GO:0016020">
    <property type="term" value="C:membrane"/>
    <property type="evidence" value="ECO:0007669"/>
    <property type="project" value="TreeGrafter"/>
</dbReference>